<dbReference type="EMBL" id="CP019645">
    <property type="protein sequence ID" value="AQQ59487.1"/>
    <property type="molecule type" value="Genomic_DNA"/>
</dbReference>
<keyword evidence="4 5" id="KW-0472">Membrane</keyword>
<evidence type="ECO:0000256" key="5">
    <source>
        <dbReference type="SAM" id="Phobius"/>
    </source>
</evidence>
<dbReference type="Proteomes" id="UP000188298">
    <property type="component" value="Chromosome"/>
</dbReference>
<dbReference type="InterPro" id="IPR050932">
    <property type="entry name" value="TM2D1-3-like"/>
</dbReference>
<dbReference type="PANTHER" id="PTHR21016">
    <property type="entry name" value="BETA-AMYLOID BINDING PROTEIN-RELATED"/>
    <property type="match status" value="1"/>
</dbReference>
<feature type="transmembrane region" description="Helical" evidence="5">
    <location>
        <begin position="32"/>
        <end position="50"/>
    </location>
</feature>
<evidence type="ECO:0000256" key="2">
    <source>
        <dbReference type="ARBA" id="ARBA00022692"/>
    </source>
</evidence>
<evidence type="ECO:0000256" key="3">
    <source>
        <dbReference type="ARBA" id="ARBA00022989"/>
    </source>
</evidence>
<dbReference type="AlphaFoldDB" id="A0A1Q2LHG4"/>
<dbReference type="PANTHER" id="PTHR21016:SF25">
    <property type="entry name" value="TM2 DOMAIN-CONTAINING PROTEIN DDB_G0277895-RELATED"/>
    <property type="match status" value="1"/>
</dbReference>
<dbReference type="InterPro" id="IPR007829">
    <property type="entry name" value="TM2"/>
</dbReference>
<accession>A0A1Q2LHG4</accession>
<comment type="subcellular location">
    <subcellularLocation>
        <location evidence="1">Membrane</location>
        <topology evidence="1">Multi-pass membrane protein</topology>
    </subcellularLocation>
</comment>
<organism evidence="7 8">
    <name type="scientific">Helicobacter bilis</name>
    <dbReference type="NCBI Taxonomy" id="37372"/>
    <lineage>
        <taxon>Bacteria</taxon>
        <taxon>Pseudomonadati</taxon>
        <taxon>Campylobacterota</taxon>
        <taxon>Epsilonproteobacteria</taxon>
        <taxon>Campylobacterales</taxon>
        <taxon>Helicobacteraceae</taxon>
        <taxon>Helicobacter</taxon>
    </lineage>
</organism>
<reference evidence="7 8" key="1">
    <citation type="submission" date="2017-02" db="EMBL/GenBank/DDBJ databases">
        <title>Whole genome sequencing of Helicobacter bilis strain AAQJH.</title>
        <authorList>
            <person name="Conlan S."/>
            <person name="Thomas P.J."/>
            <person name="Mullikin J."/>
            <person name="Palmore T.N."/>
            <person name="Frank K.M."/>
            <person name="Segre J.A."/>
        </authorList>
    </citation>
    <scope>NUCLEOTIDE SEQUENCE [LARGE SCALE GENOMIC DNA]</scope>
    <source>
        <strain evidence="7 8">AAQJH</strain>
    </source>
</reference>
<feature type="transmembrane region" description="Helical" evidence="5">
    <location>
        <begin position="56"/>
        <end position="78"/>
    </location>
</feature>
<dbReference type="KEGG" id="hbl:XJ32_04560"/>
<sequence length="102" mass="11166">MQNILQGVVMADTKGIAANAIVQKAGKKKSPLLGFFLSFFLGFWGIDRFYKGEIGLGLLKLFTLGGLGIWYVIDWFIVPMGINSNNKHIESLELMAVATANS</sequence>
<keyword evidence="2 5" id="KW-0812">Transmembrane</keyword>
<evidence type="ECO:0000256" key="1">
    <source>
        <dbReference type="ARBA" id="ARBA00004141"/>
    </source>
</evidence>
<dbReference type="Pfam" id="PF05154">
    <property type="entry name" value="TM2"/>
    <property type="match status" value="1"/>
</dbReference>
<evidence type="ECO:0000256" key="4">
    <source>
        <dbReference type="ARBA" id="ARBA00023136"/>
    </source>
</evidence>
<evidence type="ECO:0000313" key="8">
    <source>
        <dbReference type="Proteomes" id="UP000188298"/>
    </source>
</evidence>
<protein>
    <recommendedName>
        <fullName evidence="6">TM2 domain-containing protein</fullName>
    </recommendedName>
</protein>
<proteinExistence type="predicted"/>
<keyword evidence="3 5" id="KW-1133">Transmembrane helix</keyword>
<dbReference type="GO" id="GO:0016020">
    <property type="term" value="C:membrane"/>
    <property type="evidence" value="ECO:0007669"/>
    <property type="project" value="UniProtKB-SubCell"/>
</dbReference>
<name>A0A1Q2LHG4_9HELI</name>
<evidence type="ECO:0000313" key="7">
    <source>
        <dbReference type="EMBL" id="AQQ59487.1"/>
    </source>
</evidence>
<evidence type="ECO:0000259" key="6">
    <source>
        <dbReference type="Pfam" id="PF05154"/>
    </source>
</evidence>
<gene>
    <name evidence="7" type="ORF">XJ32_04560</name>
</gene>
<feature type="domain" description="TM2" evidence="6">
    <location>
        <begin position="28"/>
        <end position="76"/>
    </location>
</feature>